<organism evidence="1 2">
    <name type="scientific">Rotaria magnacalcarata</name>
    <dbReference type="NCBI Taxonomy" id="392030"/>
    <lineage>
        <taxon>Eukaryota</taxon>
        <taxon>Metazoa</taxon>
        <taxon>Spiralia</taxon>
        <taxon>Gnathifera</taxon>
        <taxon>Rotifera</taxon>
        <taxon>Eurotatoria</taxon>
        <taxon>Bdelloidea</taxon>
        <taxon>Philodinida</taxon>
        <taxon>Philodinidae</taxon>
        <taxon>Rotaria</taxon>
    </lineage>
</organism>
<gene>
    <name evidence="1" type="ORF">BYL167_LOCUS70725</name>
</gene>
<accession>A0A8S3FXD2</accession>
<dbReference type="Proteomes" id="UP000681967">
    <property type="component" value="Unassembled WGS sequence"/>
</dbReference>
<proteinExistence type="predicted"/>
<evidence type="ECO:0000313" key="1">
    <source>
        <dbReference type="EMBL" id="CAF5143714.1"/>
    </source>
</evidence>
<name>A0A8S3FXD2_9BILA</name>
<evidence type="ECO:0000313" key="2">
    <source>
        <dbReference type="Proteomes" id="UP000681967"/>
    </source>
</evidence>
<comment type="caution">
    <text evidence="1">The sequence shown here is derived from an EMBL/GenBank/DDBJ whole genome shotgun (WGS) entry which is preliminary data.</text>
</comment>
<dbReference type="EMBL" id="CAJOBH010253476">
    <property type="protein sequence ID" value="CAF5143714.1"/>
    <property type="molecule type" value="Genomic_DNA"/>
</dbReference>
<protein>
    <submittedName>
        <fullName evidence="1">Uncharacterized protein</fullName>
    </submittedName>
</protein>
<reference evidence="1" key="1">
    <citation type="submission" date="2021-02" db="EMBL/GenBank/DDBJ databases">
        <authorList>
            <person name="Nowell W R."/>
        </authorList>
    </citation>
    <scope>NUCLEOTIDE SEQUENCE</scope>
</reference>
<sequence length="88" mass="10583">MATNDKTANIRDDNSDEQCPCENIQIRFPIPDPWVYMFRVEKRFRYGAIHSVRRKAGKIKIREQKNRVELILYGTEYFLIEVAKKYEQ</sequence>
<dbReference type="AlphaFoldDB" id="A0A8S3FXD2"/>